<dbReference type="RefSeq" id="WP_084640510.1">
    <property type="nucleotide sequence ID" value="NZ_LROM01000037.1"/>
</dbReference>
<feature type="binding site" evidence="6">
    <location>
        <begin position="251"/>
        <end position="255"/>
    </location>
    <ligand>
        <name>AMP</name>
        <dbReference type="ChEBI" id="CHEBI:456215"/>
    </ligand>
</feature>
<name>A0A1E7X6Q6_9BURK</name>
<dbReference type="PROSITE" id="PS51383">
    <property type="entry name" value="YJEF_C_3"/>
    <property type="match status" value="1"/>
</dbReference>
<keyword evidence="2 6" id="KW-0067">ATP-binding</keyword>
<dbReference type="Gene3D" id="3.40.1190.20">
    <property type="match status" value="1"/>
</dbReference>
<comment type="catalytic activity">
    <reaction evidence="6">
        <text>(6S)-NADHX + ADP = AMP + phosphate + NADH + H(+)</text>
        <dbReference type="Rhea" id="RHEA:32223"/>
        <dbReference type="ChEBI" id="CHEBI:15378"/>
        <dbReference type="ChEBI" id="CHEBI:43474"/>
        <dbReference type="ChEBI" id="CHEBI:57945"/>
        <dbReference type="ChEBI" id="CHEBI:64074"/>
        <dbReference type="ChEBI" id="CHEBI:456215"/>
        <dbReference type="ChEBI" id="CHEBI:456216"/>
        <dbReference type="EC" id="4.2.1.136"/>
    </reaction>
</comment>
<dbReference type="Pfam" id="PF01256">
    <property type="entry name" value="Carb_kinase"/>
    <property type="match status" value="1"/>
</dbReference>
<feature type="binding site" evidence="6">
    <location>
        <position position="59"/>
    </location>
    <ligand>
        <name>(6S)-NADPHX</name>
        <dbReference type="ChEBI" id="CHEBI:64076"/>
    </ligand>
</feature>
<comment type="similarity">
    <text evidence="6">Belongs to the NnrD/CARKD family.</text>
</comment>
<evidence type="ECO:0000256" key="6">
    <source>
        <dbReference type="HAMAP-Rule" id="MF_01965"/>
    </source>
</evidence>
<dbReference type="PANTHER" id="PTHR12592">
    <property type="entry name" value="ATP-DEPENDENT (S)-NAD(P)H-HYDRATE DEHYDRATASE FAMILY MEMBER"/>
    <property type="match status" value="1"/>
</dbReference>
<dbReference type="GO" id="GO:0046496">
    <property type="term" value="P:nicotinamide nucleotide metabolic process"/>
    <property type="evidence" value="ECO:0007669"/>
    <property type="project" value="UniProtKB-UniRule"/>
</dbReference>
<dbReference type="HAMAP" id="MF_01965">
    <property type="entry name" value="NADHX_dehydratase"/>
    <property type="match status" value="1"/>
</dbReference>
<dbReference type="EC" id="4.2.1.136" evidence="6"/>
<evidence type="ECO:0000256" key="1">
    <source>
        <dbReference type="ARBA" id="ARBA00022741"/>
    </source>
</evidence>
<evidence type="ECO:0000256" key="2">
    <source>
        <dbReference type="ARBA" id="ARBA00022840"/>
    </source>
</evidence>
<accession>A0A1E7X6Q6</accession>
<keyword evidence="1 6" id="KW-0547">Nucleotide-binding</keyword>
<feature type="domain" description="YjeF C-terminal" evidence="7">
    <location>
        <begin position="23"/>
        <end position="340"/>
    </location>
</feature>
<comment type="function">
    <text evidence="6">Catalyzes the dehydration of the S-form of NAD(P)HX at the expense of ADP, which is converted to AMP. Together with NAD(P)HX epimerase, which catalyzes the epimerization of the S- and R-forms, the enzyme allows the repair of both epimers of NAD(P)HX, a damaged form of NAD(P)H that is a result of enzymatic or heat-dependent hydration.</text>
</comment>
<keyword evidence="4 6" id="KW-0520">NAD</keyword>
<dbReference type="SUPFAM" id="SSF53613">
    <property type="entry name" value="Ribokinase-like"/>
    <property type="match status" value="1"/>
</dbReference>
<proteinExistence type="inferred from homology"/>
<protein>
    <recommendedName>
        <fullName evidence="6">ADP-dependent (S)-NAD(P)H-hydrate dehydratase</fullName>
        <ecNumber evidence="6">4.2.1.136</ecNumber>
    </recommendedName>
    <alternativeName>
        <fullName evidence="6">ADP-dependent NAD(P)HX dehydratase</fullName>
    </alternativeName>
</protein>
<feature type="binding site" evidence="6">
    <location>
        <position position="214"/>
    </location>
    <ligand>
        <name>(6S)-NADPHX</name>
        <dbReference type="ChEBI" id="CHEBI:64076"/>
    </ligand>
</feature>
<keyword evidence="3 6" id="KW-0521">NADP</keyword>
<comment type="subunit">
    <text evidence="6">Homotetramer.</text>
</comment>
<sequence>MNAAAAHSGADSSASAATVREITAGMLRDWPLPMPGAHADKEARGHVLIVAGSREMPGALLLAATAALRAGAGKLTIATAASVTAALGVALPEARVIGLDETPEGGLVARASSQAARELLAGSAGELAEGAPLAASASEKQDPGLAPPLRQACERASAVLIGPGMQDKDACAALVTALLPCCGNAPVILDAGAMCVAGGDDCMRFATPVLLTPHAGELAGLTGADKEAIAADPQPASRSAAQRLNAVVALKGATTIITAPDGDMWSHTGGNTGLAISGSGDVLAGLIAGLAARGASLEQAAAWGVALHAMAGEQLSLRHGPLGYLAREISAEVPALLRALSAH</sequence>
<evidence type="ECO:0000256" key="5">
    <source>
        <dbReference type="ARBA" id="ARBA00023239"/>
    </source>
</evidence>
<dbReference type="GO" id="GO:0110051">
    <property type="term" value="P:metabolite repair"/>
    <property type="evidence" value="ECO:0007669"/>
    <property type="project" value="TreeGrafter"/>
</dbReference>
<dbReference type="PATRIC" id="fig|762836.4.peg.533"/>
<evidence type="ECO:0000313" key="9">
    <source>
        <dbReference type="Proteomes" id="UP000175989"/>
    </source>
</evidence>
<dbReference type="CDD" id="cd01171">
    <property type="entry name" value="YXKO-related"/>
    <property type="match status" value="1"/>
</dbReference>
<dbReference type="AlphaFoldDB" id="A0A1E7X6Q6"/>
<dbReference type="GO" id="GO:0052855">
    <property type="term" value="F:ADP-dependent NAD(P)H-hydrate dehydratase activity"/>
    <property type="evidence" value="ECO:0007669"/>
    <property type="project" value="UniProtKB-UniRule"/>
</dbReference>
<feature type="binding site" evidence="6">
    <location>
        <position position="281"/>
    </location>
    <ligand>
        <name>(6S)-NADPHX</name>
        <dbReference type="ChEBI" id="CHEBI:64076"/>
    </ligand>
</feature>
<dbReference type="InterPro" id="IPR029056">
    <property type="entry name" value="Ribokinase-like"/>
</dbReference>
<comment type="catalytic activity">
    <reaction evidence="6">
        <text>(6S)-NADPHX + ADP = AMP + phosphate + NADPH + H(+)</text>
        <dbReference type="Rhea" id="RHEA:32235"/>
        <dbReference type="ChEBI" id="CHEBI:15378"/>
        <dbReference type="ChEBI" id="CHEBI:43474"/>
        <dbReference type="ChEBI" id="CHEBI:57783"/>
        <dbReference type="ChEBI" id="CHEBI:64076"/>
        <dbReference type="ChEBI" id="CHEBI:456215"/>
        <dbReference type="ChEBI" id="CHEBI:456216"/>
        <dbReference type="EC" id="4.2.1.136"/>
    </reaction>
</comment>
<comment type="caution">
    <text evidence="8">The sequence shown here is derived from an EMBL/GenBank/DDBJ whole genome shotgun (WGS) entry which is preliminary data.</text>
</comment>
<evidence type="ECO:0000313" key="8">
    <source>
        <dbReference type="EMBL" id="OFA08795.1"/>
    </source>
</evidence>
<dbReference type="NCBIfam" id="TIGR00196">
    <property type="entry name" value="yjeF_cterm"/>
    <property type="match status" value="1"/>
</dbReference>
<dbReference type="InterPro" id="IPR000631">
    <property type="entry name" value="CARKD"/>
</dbReference>
<evidence type="ECO:0000256" key="4">
    <source>
        <dbReference type="ARBA" id="ARBA00023027"/>
    </source>
</evidence>
<dbReference type="EMBL" id="LROM01000037">
    <property type="protein sequence ID" value="OFA08795.1"/>
    <property type="molecule type" value="Genomic_DNA"/>
</dbReference>
<gene>
    <name evidence="6 8" type="primary">nnrD</name>
    <name evidence="8" type="ORF">DUPY_05030</name>
</gene>
<dbReference type="GO" id="GO:0052856">
    <property type="term" value="F:NAD(P)HX epimerase activity"/>
    <property type="evidence" value="ECO:0007669"/>
    <property type="project" value="TreeGrafter"/>
</dbReference>
<comment type="cofactor">
    <cofactor evidence="6">
        <name>Mg(2+)</name>
        <dbReference type="ChEBI" id="CHEBI:18420"/>
    </cofactor>
</comment>
<reference evidence="9" key="1">
    <citation type="journal article" date="2016" name="Front. Microbiol.">
        <title>Molecular Keys to the Janthinobacterium and Duganella spp. Interaction with the Plant Pathogen Fusarium graminearum.</title>
        <authorList>
            <person name="Haack F.S."/>
            <person name="Poehlein A."/>
            <person name="Kroger C."/>
            <person name="Voigt C.A."/>
            <person name="Piepenbring M."/>
            <person name="Bode H.B."/>
            <person name="Daniel R."/>
            <person name="Schafer W."/>
            <person name="Streit W.R."/>
        </authorList>
    </citation>
    <scope>NUCLEOTIDE SEQUENCE [LARGE SCALE GENOMIC DNA]</scope>
    <source>
        <strain evidence="9">T54</strain>
    </source>
</reference>
<keyword evidence="9" id="KW-1185">Reference proteome</keyword>
<evidence type="ECO:0000256" key="3">
    <source>
        <dbReference type="ARBA" id="ARBA00022857"/>
    </source>
</evidence>
<dbReference type="PANTHER" id="PTHR12592:SF0">
    <property type="entry name" value="ATP-DEPENDENT (S)-NAD(P)H-HYDRATE DEHYDRATASE"/>
    <property type="match status" value="1"/>
</dbReference>
<feature type="binding site" evidence="6">
    <location>
        <position position="280"/>
    </location>
    <ligand>
        <name>AMP</name>
        <dbReference type="ChEBI" id="CHEBI:456215"/>
    </ligand>
</feature>
<organism evidence="8 9">
    <name type="scientific">Duganella phyllosphaerae</name>
    <dbReference type="NCBI Taxonomy" id="762836"/>
    <lineage>
        <taxon>Bacteria</taxon>
        <taxon>Pseudomonadati</taxon>
        <taxon>Pseudomonadota</taxon>
        <taxon>Betaproteobacteria</taxon>
        <taxon>Burkholderiales</taxon>
        <taxon>Oxalobacteraceae</taxon>
        <taxon>Telluria group</taxon>
        <taxon>Duganella</taxon>
    </lineage>
</organism>
<evidence type="ECO:0000259" key="7">
    <source>
        <dbReference type="PROSITE" id="PS51383"/>
    </source>
</evidence>
<dbReference type="GO" id="GO:0005524">
    <property type="term" value="F:ATP binding"/>
    <property type="evidence" value="ECO:0007669"/>
    <property type="project" value="UniProtKB-KW"/>
</dbReference>
<dbReference type="Proteomes" id="UP000175989">
    <property type="component" value="Unassembled WGS sequence"/>
</dbReference>
<dbReference type="OrthoDB" id="9806925at2"/>
<feature type="binding site" evidence="6">
    <location>
        <position position="164"/>
    </location>
    <ligand>
        <name>(6S)-NADPHX</name>
        <dbReference type="ChEBI" id="CHEBI:64076"/>
    </ligand>
</feature>
<keyword evidence="5 6" id="KW-0456">Lyase</keyword>